<dbReference type="GO" id="GO:0008138">
    <property type="term" value="F:protein tyrosine/serine/threonine phosphatase activity"/>
    <property type="evidence" value="ECO:0007669"/>
    <property type="project" value="TreeGrafter"/>
</dbReference>
<name>A0A2G8SNJ8_9APHY</name>
<feature type="compositionally biased region" description="Acidic residues" evidence="1">
    <location>
        <begin position="105"/>
        <end position="122"/>
    </location>
</feature>
<dbReference type="PANTHER" id="PTHR47550">
    <property type="entry name" value="DUAL SPECIFICITY PROTEIN PHOSPHATASE PPS1"/>
    <property type="match status" value="1"/>
</dbReference>
<dbReference type="AlphaFoldDB" id="A0A2G8SNJ8"/>
<feature type="region of interest" description="Disordered" evidence="1">
    <location>
        <begin position="765"/>
        <end position="790"/>
    </location>
</feature>
<comment type="caution">
    <text evidence="2">The sequence shown here is derived from an EMBL/GenBank/DDBJ whole genome shotgun (WGS) entry which is preliminary data.</text>
</comment>
<dbReference type="Gene3D" id="3.90.190.10">
    <property type="entry name" value="Protein tyrosine phosphatase superfamily"/>
    <property type="match status" value="1"/>
</dbReference>
<keyword evidence="3" id="KW-1185">Reference proteome</keyword>
<dbReference type="GO" id="GO:0005634">
    <property type="term" value="C:nucleus"/>
    <property type="evidence" value="ECO:0007669"/>
    <property type="project" value="GOC"/>
</dbReference>
<feature type="region of interest" description="Disordered" evidence="1">
    <location>
        <begin position="539"/>
        <end position="582"/>
    </location>
</feature>
<evidence type="ECO:0000256" key="1">
    <source>
        <dbReference type="SAM" id="MobiDB-lite"/>
    </source>
</evidence>
<feature type="region of interest" description="Disordered" evidence="1">
    <location>
        <begin position="692"/>
        <end position="724"/>
    </location>
</feature>
<gene>
    <name evidence="2" type="ORF">GSI_02057</name>
</gene>
<feature type="region of interest" description="Disordered" evidence="1">
    <location>
        <begin position="599"/>
        <end position="621"/>
    </location>
</feature>
<dbReference type="STRING" id="1077348.A0A2G8SNJ8"/>
<proteinExistence type="predicted"/>
<dbReference type="PANTHER" id="PTHR47550:SF1">
    <property type="entry name" value="DUAL SPECIFICITY PROTEIN PHOSPHATASE PPS1"/>
    <property type="match status" value="1"/>
</dbReference>
<dbReference type="GO" id="GO:0033260">
    <property type="term" value="P:nuclear DNA replication"/>
    <property type="evidence" value="ECO:0007669"/>
    <property type="project" value="TreeGrafter"/>
</dbReference>
<accession>A0A2G8SNJ8</accession>
<reference evidence="2 3" key="1">
    <citation type="journal article" date="2015" name="Sci. Rep.">
        <title>Chromosome-level genome map provides insights into diverse defense mechanisms in the medicinal fungus Ganoderma sinense.</title>
        <authorList>
            <person name="Zhu Y."/>
            <person name="Xu J."/>
            <person name="Sun C."/>
            <person name="Zhou S."/>
            <person name="Xu H."/>
            <person name="Nelson D.R."/>
            <person name="Qian J."/>
            <person name="Song J."/>
            <person name="Luo H."/>
            <person name="Xiang L."/>
            <person name="Li Y."/>
            <person name="Xu Z."/>
            <person name="Ji A."/>
            <person name="Wang L."/>
            <person name="Lu S."/>
            <person name="Hayward A."/>
            <person name="Sun W."/>
            <person name="Li X."/>
            <person name="Schwartz D.C."/>
            <person name="Wang Y."/>
            <person name="Chen S."/>
        </authorList>
    </citation>
    <scope>NUCLEOTIDE SEQUENCE [LARGE SCALE GENOMIC DNA]</scope>
    <source>
        <strain evidence="2 3">ZZ0214-1</strain>
    </source>
</reference>
<dbReference type="OrthoDB" id="273181at2759"/>
<sequence>MHPISDDAPTVHGLAYPPAFLDSLPVLRHRQDPYPPIRALTAAHFSDLHLNHLTTHAPDHVLFPFLHGLEGDNEQQNAFFSSSRPKGDVPSFRGLIWVACDEDEEEMCDAEDLEEDDDDDDYSTSSSLESFEPADIEDDVAMELDPTVEGPMVNGCPPPEPLKKVPLTPSPVPLTSTVHPPPPPLVHSPPAFLTSSFRVRELLRTRADEAGTHVNAFVDPRIPDGISLRNFGIQVPIYATLSDIVVYSARGHTRHAIAAAEKFKQAIELKYNERRSRAPNPDALVAYNVFVLDASPSEMVEKLPHLVVRTEDLFSGAHTAGTDAHTLGELQDDLPCLVRANTIDFAQREKEEMRDLTQASEIISIIDSTSTIDSDSIAGSSTSSHWEPTIGQIFLGNSNDVPLPPDRRIRMRTIRGDDDDDDAYDWRTNDPNHGYGYDLCIECHDYAPFPTSAHLRAAEEHFRLLEKRWIERCVADMDGLDPKDPVQPRPPPNASHVVHLPFPSSPASSVVTINTLLPFVQFLKSLMLPVDGSLTYEVARDQLSPPRPQNAFDSPIRRGSPTSGFSPSSLPPPNSFPTSFFQSSPSPLHGAYTRIRSTSATFPSNSSPATPLSKSPTAVNPVPLRTRPLKILIYSADGYTESSVLALSILMALRGSSLPEAYLTLQVEKRRSFFVYQSDLGVLRRVEARLEKDRAAQTPSQAPTPHPSPAPVGASHGDGGSWSRSLGHASARSVQFANPPVVNDPSDIPTGVSAPSAVVHPLRTRSESEADIGAHPHTPVRPRAKTLPPTRTLPWKDHQVWFNDPRFDGSFPSRVLPFLYLGNLNHASNAFMLHALGITHVVSVGECALVPPPT</sequence>
<feature type="region of interest" description="Disordered" evidence="1">
    <location>
        <begin position="105"/>
        <end position="137"/>
    </location>
</feature>
<dbReference type="InterPro" id="IPR029021">
    <property type="entry name" value="Prot-tyrosine_phosphatase-like"/>
</dbReference>
<evidence type="ECO:0000313" key="2">
    <source>
        <dbReference type="EMBL" id="PIL35332.1"/>
    </source>
</evidence>
<feature type="compositionally biased region" description="Basic and acidic residues" evidence="1">
    <location>
        <begin position="765"/>
        <end position="774"/>
    </location>
</feature>
<dbReference type="EMBL" id="AYKW01000003">
    <property type="protein sequence ID" value="PIL35332.1"/>
    <property type="molecule type" value="Genomic_DNA"/>
</dbReference>
<organism evidence="2 3">
    <name type="scientific">Ganoderma sinense ZZ0214-1</name>
    <dbReference type="NCBI Taxonomy" id="1077348"/>
    <lineage>
        <taxon>Eukaryota</taxon>
        <taxon>Fungi</taxon>
        <taxon>Dikarya</taxon>
        <taxon>Basidiomycota</taxon>
        <taxon>Agaricomycotina</taxon>
        <taxon>Agaricomycetes</taxon>
        <taxon>Polyporales</taxon>
        <taxon>Polyporaceae</taxon>
        <taxon>Ganoderma</taxon>
    </lineage>
</organism>
<evidence type="ECO:0000313" key="3">
    <source>
        <dbReference type="Proteomes" id="UP000230002"/>
    </source>
</evidence>
<dbReference type="SUPFAM" id="SSF52799">
    <property type="entry name" value="(Phosphotyrosine protein) phosphatases II"/>
    <property type="match status" value="1"/>
</dbReference>
<dbReference type="Proteomes" id="UP000230002">
    <property type="component" value="Unassembled WGS sequence"/>
</dbReference>
<dbReference type="InterPro" id="IPR053239">
    <property type="entry name" value="Dual_spec_PTase"/>
</dbReference>
<feature type="compositionally biased region" description="Polar residues" evidence="1">
    <location>
        <begin position="599"/>
        <end position="618"/>
    </location>
</feature>
<protein>
    <submittedName>
        <fullName evidence="2">Uncharacterized protein</fullName>
    </submittedName>
</protein>